<dbReference type="InParanoid" id="A0BFC5"/>
<dbReference type="KEGG" id="ptm:GSPATT00028277001"/>
<dbReference type="GeneID" id="5010425"/>
<sequence length="290" mass="34262">MQCNWNEFKIAFVILAIYLRHFYEYQGCVSIILNPYIRTNITMVGENSGWLAAKQKVYIESKSWDMYIDLNKIVYNKQSNYIAQGFEQMIKMNTISEQPTQSSSNSLLDYICLLQEIQCRIQQNKSKQRKIVYKFQLILQSEKSLKRWVHLKVFQTMQLELESMNVMQQLVNSTPNINIRNVRALLLFSQQQAAFETHNLINYIQKACKIVQEKGLQDNYGSILIQISIITFQQLFKHIACLFVNRQMYSLILHAEHLVIRKFCFTFETSDNICFIFTIRIFVCVHRMGV</sequence>
<protein>
    <recommendedName>
        <fullName evidence="3">Transmembrane protein</fullName>
    </recommendedName>
</protein>
<reference evidence="1 2" key="1">
    <citation type="journal article" date="2006" name="Nature">
        <title>Global trends of whole-genome duplications revealed by the ciliate Paramecium tetraurelia.</title>
        <authorList>
            <consortium name="Genoscope"/>
            <person name="Aury J.-M."/>
            <person name="Jaillon O."/>
            <person name="Duret L."/>
            <person name="Noel B."/>
            <person name="Jubin C."/>
            <person name="Porcel B.M."/>
            <person name="Segurens B."/>
            <person name="Daubin V."/>
            <person name="Anthouard V."/>
            <person name="Aiach N."/>
            <person name="Arnaiz O."/>
            <person name="Billaut A."/>
            <person name="Beisson J."/>
            <person name="Blanc I."/>
            <person name="Bouhouche K."/>
            <person name="Camara F."/>
            <person name="Duharcourt S."/>
            <person name="Guigo R."/>
            <person name="Gogendeau D."/>
            <person name="Katinka M."/>
            <person name="Keller A.-M."/>
            <person name="Kissmehl R."/>
            <person name="Klotz C."/>
            <person name="Koll F."/>
            <person name="Le Moue A."/>
            <person name="Lepere C."/>
            <person name="Malinsky S."/>
            <person name="Nowacki M."/>
            <person name="Nowak J.K."/>
            <person name="Plattner H."/>
            <person name="Poulain J."/>
            <person name="Ruiz F."/>
            <person name="Serrano V."/>
            <person name="Zagulski M."/>
            <person name="Dessen P."/>
            <person name="Betermier M."/>
            <person name="Weissenbach J."/>
            <person name="Scarpelli C."/>
            <person name="Schachter V."/>
            <person name="Sperling L."/>
            <person name="Meyer E."/>
            <person name="Cohen J."/>
            <person name="Wincker P."/>
        </authorList>
    </citation>
    <scope>NUCLEOTIDE SEQUENCE [LARGE SCALE GENOMIC DNA]</scope>
    <source>
        <strain evidence="1 2">Stock d4-2</strain>
    </source>
</reference>
<keyword evidence="2" id="KW-1185">Reference proteome</keyword>
<evidence type="ECO:0000313" key="2">
    <source>
        <dbReference type="Proteomes" id="UP000000600"/>
    </source>
</evidence>
<name>A0BFC5_PARTE</name>
<dbReference type="Proteomes" id="UP000000600">
    <property type="component" value="Unassembled WGS sequence"/>
</dbReference>
<evidence type="ECO:0000313" key="1">
    <source>
        <dbReference type="EMBL" id="CAK57242.1"/>
    </source>
</evidence>
<evidence type="ECO:0008006" key="3">
    <source>
        <dbReference type="Google" id="ProtNLM"/>
    </source>
</evidence>
<dbReference type="HOGENOM" id="CLU_961243_0_0_1"/>
<proteinExistence type="predicted"/>
<dbReference type="RefSeq" id="XP_001424640.1">
    <property type="nucleotide sequence ID" value="XM_001424603.2"/>
</dbReference>
<organism evidence="1 2">
    <name type="scientific">Paramecium tetraurelia</name>
    <dbReference type="NCBI Taxonomy" id="5888"/>
    <lineage>
        <taxon>Eukaryota</taxon>
        <taxon>Sar</taxon>
        <taxon>Alveolata</taxon>
        <taxon>Ciliophora</taxon>
        <taxon>Intramacronucleata</taxon>
        <taxon>Oligohymenophorea</taxon>
        <taxon>Peniculida</taxon>
        <taxon>Parameciidae</taxon>
        <taxon>Paramecium</taxon>
    </lineage>
</organism>
<gene>
    <name evidence="1" type="ORF">GSPATT00028277001</name>
</gene>
<dbReference type="AlphaFoldDB" id="A0BFC5"/>
<accession>A0BFC5</accession>
<dbReference type="EMBL" id="CT867991">
    <property type="protein sequence ID" value="CAK57242.1"/>
    <property type="molecule type" value="Genomic_DNA"/>
</dbReference>